<protein>
    <recommendedName>
        <fullName evidence="7">Cytochrome P450</fullName>
    </recommendedName>
</protein>
<organism evidence="5 6">
    <name type="scientific">Clavelina lepadiformis</name>
    <name type="common">Light-bulb sea squirt</name>
    <name type="synonym">Ascidia lepadiformis</name>
    <dbReference type="NCBI Taxonomy" id="159417"/>
    <lineage>
        <taxon>Eukaryota</taxon>
        <taxon>Metazoa</taxon>
        <taxon>Chordata</taxon>
        <taxon>Tunicata</taxon>
        <taxon>Ascidiacea</taxon>
        <taxon>Aplousobranchia</taxon>
        <taxon>Clavelinidae</taxon>
        <taxon>Clavelina</taxon>
    </lineage>
</organism>
<keyword evidence="4" id="KW-0408">Iron</keyword>
<comment type="cofactor">
    <cofactor evidence="1">
        <name>heme</name>
        <dbReference type="ChEBI" id="CHEBI:30413"/>
    </cofactor>
</comment>
<dbReference type="InterPro" id="IPR050182">
    <property type="entry name" value="Cytochrome_P450_fam2"/>
</dbReference>
<accession>A0ABP0G2D1</accession>
<name>A0ABP0G2D1_CLALP</name>
<sequence length="389" mass="44341">MIVEALMIFFMLVLYGTMVWYRRPPNSAPGPLGLPIFGNAFFLGKEPQKTFRDWGKKYGKVLNVRLGSSDCIVINDYATLHQANVKRLAAFSGVTICPIFTEFTSGNYGIALANYSPSWQTHRRHVVTTLRRFEVGKRSMETKIFNEASRLTDFLRSTNGQAVNIGELLHKMTTNILCHAIFGKRYEYEHPVLCSIVQTINGIVDAEFGEAMQTAMLFPWLRYVPPVSKGCDEVLKSRQSMIETIDEVVFEHENSYDEDDMRDFIDCYLKEMKAGKDLFTRKQLLYEVSDLFLAGTDTTSNTLTWCLHALLHYPETQSKLRKEIFDVLGPTGKVNISHEPKMPYVLAFINEVLRFHPLLGLSYRSTTEDTELGGYSIPKDTPVWQIPAV</sequence>
<evidence type="ECO:0000256" key="1">
    <source>
        <dbReference type="ARBA" id="ARBA00001971"/>
    </source>
</evidence>
<evidence type="ECO:0008006" key="7">
    <source>
        <dbReference type="Google" id="ProtNLM"/>
    </source>
</evidence>
<dbReference type="Proteomes" id="UP001642483">
    <property type="component" value="Unassembled WGS sequence"/>
</dbReference>
<proteinExistence type="inferred from homology"/>
<evidence type="ECO:0000313" key="6">
    <source>
        <dbReference type="Proteomes" id="UP001642483"/>
    </source>
</evidence>
<evidence type="ECO:0000256" key="4">
    <source>
        <dbReference type="ARBA" id="ARBA00023004"/>
    </source>
</evidence>
<dbReference type="Pfam" id="PF00067">
    <property type="entry name" value="p450"/>
    <property type="match status" value="1"/>
</dbReference>
<dbReference type="PANTHER" id="PTHR24300:SF397">
    <property type="entry name" value="CYTOCHROME P450 2U1"/>
    <property type="match status" value="1"/>
</dbReference>
<dbReference type="InterPro" id="IPR036396">
    <property type="entry name" value="Cyt_P450_sf"/>
</dbReference>
<dbReference type="EMBL" id="CAWYQH010000101">
    <property type="protein sequence ID" value="CAK8686002.1"/>
    <property type="molecule type" value="Genomic_DNA"/>
</dbReference>
<dbReference type="InterPro" id="IPR002401">
    <property type="entry name" value="Cyt_P450_E_grp-I"/>
</dbReference>
<dbReference type="InterPro" id="IPR001128">
    <property type="entry name" value="Cyt_P450"/>
</dbReference>
<evidence type="ECO:0000256" key="3">
    <source>
        <dbReference type="ARBA" id="ARBA00022723"/>
    </source>
</evidence>
<evidence type="ECO:0000256" key="2">
    <source>
        <dbReference type="ARBA" id="ARBA00010617"/>
    </source>
</evidence>
<comment type="caution">
    <text evidence="5">The sequence shown here is derived from an EMBL/GenBank/DDBJ whole genome shotgun (WGS) entry which is preliminary data.</text>
</comment>
<dbReference type="PRINTS" id="PR00463">
    <property type="entry name" value="EP450I"/>
</dbReference>
<dbReference type="PANTHER" id="PTHR24300">
    <property type="entry name" value="CYTOCHROME P450 508A4-RELATED"/>
    <property type="match status" value="1"/>
</dbReference>
<dbReference type="PRINTS" id="PR00385">
    <property type="entry name" value="P450"/>
</dbReference>
<dbReference type="SUPFAM" id="SSF48264">
    <property type="entry name" value="Cytochrome P450"/>
    <property type="match status" value="1"/>
</dbReference>
<keyword evidence="3" id="KW-0479">Metal-binding</keyword>
<reference evidence="5 6" key="1">
    <citation type="submission" date="2024-02" db="EMBL/GenBank/DDBJ databases">
        <authorList>
            <person name="Daric V."/>
            <person name="Darras S."/>
        </authorList>
    </citation>
    <scope>NUCLEOTIDE SEQUENCE [LARGE SCALE GENOMIC DNA]</scope>
</reference>
<gene>
    <name evidence="5" type="ORF">CVLEPA_LOCUS17921</name>
</gene>
<evidence type="ECO:0000313" key="5">
    <source>
        <dbReference type="EMBL" id="CAK8686002.1"/>
    </source>
</evidence>
<dbReference type="Gene3D" id="1.10.630.10">
    <property type="entry name" value="Cytochrome P450"/>
    <property type="match status" value="1"/>
</dbReference>
<keyword evidence="6" id="KW-1185">Reference proteome</keyword>
<comment type="similarity">
    <text evidence="2">Belongs to the cytochrome P450 family.</text>
</comment>